<keyword evidence="4" id="KW-1185">Reference proteome</keyword>
<dbReference type="Gene3D" id="3.90.1150.10">
    <property type="entry name" value="Aspartate Aminotransferase, domain 1"/>
    <property type="match status" value="1"/>
</dbReference>
<organism evidence="3 4">
    <name type="scientific">Hasllibacter halocynthiae</name>
    <dbReference type="NCBI Taxonomy" id="595589"/>
    <lineage>
        <taxon>Bacteria</taxon>
        <taxon>Pseudomonadati</taxon>
        <taxon>Pseudomonadota</taxon>
        <taxon>Alphaproteobacteria</taxon>
        <taxon>Rhodobacterales</taxon>
        <taxon>Roseobacteraceae</taxon>
        <taxon>Hasllibacter</taxon>
    </lineage>
</organism>
<dbReference type="InterPro" id="IPR015421">
    <property type="entry name" value="PyrdxlP-dep_Trfase_major"/>
</dbReference>
<dbReference type="OrthoDB" id="7592443at2"/>
<proteinExistence type="predicted"/>
<gene>
    <name evidence="3" type="ORF">BCF33_0900</name>
</gene>
<keyword evidence="1" id="KW-0663">Pyridoxal phosphate</keyword>
<dbReference type="Gene3D" id="3.40.640.10">
    <property type="entry name" value="Type I PLP-dependent aspartate aminotransferase-like (Major domain)"/>
    <property type="match status" value="1"/>
</dbReference>
<dbReference type="InterPro" id="IPR015422">
    <property type="entry name" value="PyrdxlP-dep_Trfase_small"/>
</dbReference>
<comment type="caution">
    <text evidence="3">The sequence shown here is derived from an EMBL/GenBank/DDBJ whole genome shotgun (WGS) entry which is preliminary data.</text>
</comment>
<evidence type="ECO:0000313" key="4">
    <source>
        <dbReference type="Proteomes" id="UP000238801"/>
    </source>
</evidence>
<dbReference type="InterPro" id="IPR015424">
    <property type="entry name" value="PyrdxlP-dep_Trfase"/>
</dbReference>
<dbReference type="AlphaFoldDB" id="A0A2T0X8K5"/>
<name>A0A2T0X8K5_9RHOB</name>
<feature type="domain" description="Aminotransferase class V" evidence="2">
    <location>
        <begin position="28"/>
        <end position="227"/>
    </location>
</feature>
<evidence type="ECO:0000259" key="2">
    <source>
        <dbReference type="Pfam" id="PF00266"/>
    </source>
</evidence>
<dbReference type="EMBL" id="PVTT01000001">
    <property type="protein sequence ID" value="PRY95282.1"/>
    <property type="molecule type" value="Genomic_DNA"/>
</dbReference>
<dbReference type="PANTHER" id="PTHR43586">
    <property type="entry name" value="CYSTEINE DESULFURASE"/>
    <property type="match status" value="1"/>
</dbReference>
<keyword evidence="3" id="KW-0456">Lyase</keyword>
<protein>
    <submittedName>
        <fullName evidence="3">Selenocysteine lyase/cysteine desulfurase</fullName>
    </submittedName>
</protein>
<evidence type="ECO:0000313" key="3">
    <source>
        <dbReference type="EMBL" id="PRY95282.1"/>
    </source>
</evidence>
<dbReference type="Pfam" id="PF00266">
    <property type="entry name" value="Aminotran_5"/>
    <property type="match status" value="1"/>
</dbReference>
<dbReference type="PANTHER" id="PTHR43586:SF21">
    <property type="entry name" value="PYRIDOXAL PHOSPHATE (PLP)-DEPENDENT ASPARTATE AMINOTRANSFERASE SUPERFAMILY"/>
    <property type="match status" value="1"/>
</dbReference>
<dbReference type="GO" id="GO:0016829">
    <property type="term" value="F:lyase activity"/>
    <property type="evidence" value="ECO:0007669"/>
    <property type="project" value="UniProtKB-KW"/>
</dbReference>
<accession>A0A2T0X8K5</accession>
<evidence type="ECO:0000256" key="1">
    <source>
        <dbReference type="ARBA" id="ARBA00022898"/>
    </source>
</evidence>
<dbReference type="InterPro" id="IPR000192">
    <property type="entry name" value="Aminotrans_V_dom"/>
</dbReference>
<dbReference type="RefSeq" id="WP_106159675.1">
    <property type="nucleotide sequence ID" value="NZ_PVTT01000001.1"/>
</dbReference>
<reference evidence="3 4" key="1">
    <citation type="submission" date="2018-03" db="EMBL/GenBank/DDBJ databases">
        <title>Genomic Encyclopedia of Archaeal and Bacterial Type Strains, Phase II (KMG-II): from individual species to whole genera.</title>
        <authorList>
            <person name="Goeker M."/>
        </authorList>
    </citation>
    <scope>NUCLEOTIDE SEQUENCE [LARGE SCALE GENOMIC DNA]</scope>
    <source>
        <strain evidence="3 4">DSM 29318</strain>
    </source>
</reference>
<dbReference type="SUPFAM" id="SSF53383">
    <property type="entry name" value="PLP-dependent transferases"/>
    <property type="match status" value="1"/>
</dbReference>
<dbReference type="Proteomes" id="UP000238801">
    <property type="component" value="Unassembled WGS sequence"/>
</dbReference>
<sequence length="407" mass="43588">MRLDLDFVRAQFPAFQEPGLRNRVHAENAGGSFPCRQVIWRLHRFYRERKVQPGFDYAASRTAQDEMDEARWRLAPMLGIEVGELHFGPSTTANAYVMANAVRQMLRGEGRPGVVVVTDQDHEASGEHWRRLAGDGAEVREWRMRDGSLRLEDLRPLLEGADVLTFPHVSDVVGEVNDAAAICAATRRAGAMTVVDGVNAAPHGLPNVRKLGADVYLFSAHKTFGPHQGLMAVGKEAASRLPSQGQGDDAIQPGIRFAPAGADHAQVAACAGIADYLDALYAHHEKAGRDGAGRAGVIGGWMREQEVGAMTPVLDWASGRNDVRLLGPPGAKGRVPTMAFEMPKAGAAYVAPLAALGVMAAGQGLHARRTLRALGIDPAHGVLRISFAHYTSEADGARVAQALDAVA</sequence>